<keyword evidence="2" id="KW-1185">Reference proteome</keyword>
<dbReference type="Gene3D" id="1.10.30.50">
    <property type="match status" value="1"/>
</dbReference>
<dbReference type="CDD" id="cd00085">
    <property type="entry name" value="HNHc"/>
    <property type="match status" value="1"/>
</dbReference>
<reference evidence="1 2" key="1">
    <citation type="submission" date="2021-03" db="EMBL/GenBank/DDBJ databases">
        <title>Complete Genome Sequences of Two Lysobacter Strains Isolated from Sea Water (Lysobacter caseinilyticus) and Soil (Lysobacter helvus) in South Korea.</title>
        <authorList>
            <person name="Watanabe Y."/>
            <person name="Arakawa K."/>
        </authorList>
    </citation>
    <scope>NUCLEOTIDE SEQUENCE [LARGE SCALE GENOMIC DNA]</scope>
    <source>
        <strain evidence="1 2">KVB24</strain>
    </source>
</reference>
<dbReference type="Proteomes" id="UP000681317">
    <property type="component" value="Chromosome"/>
</dbReference>
<evidence type="ECO:0000313" key="2">
    <source>
        <dbReference type="Proteomes" id="UP000681317"/>
    </source>
</evidence>
<gene>
    <name evidence="1" type="ORF">LYSCAS_01760</name>
</gene>
<dbReference type="RefSeq" id="WP_213435179.1">
    <property type="nucleotide sequence ID" value="NZ_AP024545.1"/>
</dbReference>
<organism evidence="1 2">
    <name type="scientific">Noviluteimonas caseinilytica</name>
    <dbReference type="NCBI Taxonomy" id="2675101"/>
    <lineage>
        <taxon>Bacteria</taxon>
        <taxon>Pseudomonadati</taxon>
        <taxon>Pseudomonadota</taxon>
        <taxon>Gammaproteobacteria</taxon>
        <taxon>Lysobacterales</taxon>
        <taxon>Lysobacteraceae</taxon>
        <taxon>Noviluteimonas</taxon>
    </lineage>
</organism>
<evidence type="ECO:0000313" key="1">
    <source>
        <dbReference type="EMBL" id="BCT91152.1"/>
    </source>
</evidence>
<accession>A0ABN6FNP5</accession>
<evidence type="ECO:0008006" key="3">
    <source>
        <dbReference type="Google" id="ProtNLM"/>
    </source>
</evidence>
<dbReference type="InterPro" id="IPR003615">
    <property type="entry name" value="HNH_nuc"/>
</dbReference>
<proteinExistence type="predicted"/>
<sequence length="188" mass="20887">MTVYNTPSDAANTAVRSFLTSVGQHYLGKAFNTGSGSGKATWLRICDDFGGMCAYCGTLAPMQIEHLVMFNRTEYGLHHPGNVVPVCRPCNKRARDVNNQYVPWEAHLAHVCGGEGSEEYMSRYSKILGHVAKYNYPALTNHERHAIRVIAEALYENIKTEAEKALSMYRKLDAAFVQSPKTPEVAKS</sequence>
<name>A0ABN6FNP5_9GAMM</name>
<protein>
    <recommendedName>
        <fullName evidence="3">HNH endonuclease</fullName>
    </recommendedName>
</protein>
<dbReference type="EMBL" id="AP024545">
    <property type="protein sequence ID" value="BCT91152.1"/>
    <property type="molecule type" value="Genomic_DNA"/>
</dbReference>